<organism evidence="5 6">
    <name type="scientific">Hoeflea prorocentri</name>
    <dbReference type="NCBI Taxonomy" id="1922333"/>
    <lineage>
        <taxon>Bacteria</taxon>
        <taxon>Pseudomonadati</taxon>
        <taxon>Pseudomonadota</taxon>
        <taxon>Alphaproteobacteria</taxon>
        <taxon>Hyphomicrobiales</taxon>
        <taxon>Rhizobiaceae</taxon>
        <taxon>Hoeflea</taxon>
    </lineage>
</organism>
<dbReference type="GO" id="GO:0042918">
    <property type="term" value="P:alkanesulfonate transmembrane transport"/>
    <property type="evidence" value="ECO:0007669"/>
    <property type="project" value="TreeGrafter"/>
</dbReference>
<evidence type="ECO:0000256" key="2">
    <source>
        <dbReference type="ARBA" id="ARBA00010742"/>
    </source>
</evidence>
<evidence type="ECO:0000256" key="3">
    <source>
        <dbReference type="ARBA" id="ARBA00022729"/>
    </source>
</evidence>
<dbReference type="PROSITE" id="PS51318">
    <property type="entry name" value="TAT"/>
    <property type="match status" value="1"/>
</dbReference>
<dbReference type="Pfam" id="PF09084">
    <property type="entry name" value="NMT1"/>
    <property type="match status" value="1"/>
</dbReference>
<dbReference type="Gene3D" id="3.40.190.10">
    <property type="entry name" value="Periplasmic binding protein-like II"/>
    <property type="match status" value="2"/>
</dbReference>
<dbReference type="InterPro" id="IPR006311">
    <property type="entry name" value="TAT_signal"/>
</dbReference>
<dbReference type="GO" id="GO:0042597">
    <property type="term" value="C:periplasmic space"/>
    <property type="evidence" value="ECO:0007669"/>
    <property type="project" value="UniProtKB-SubCell"/>
</dbReference>
<comment type="similarity">
    <text evidence="2">Belongs to the bacterial solute-binding protein SsuA/TauA family.</text>
</comment>
<sequence>MKSKTVTSRPLNRRTVLKGAVGASAVLATPHFFVKPAQAAKRKIKFGIIPAYSFGMYWLAQDQGFLAERDIELDIKVFPSGPPGIEAMVGGSIDVLTVGSVPPLAAMARNVADFREFSVCGDATPLFVVVGAPGLNSIEDLEGKRIAVTSGSNFDFFLDSALASAGLSDMPITRVNMEPIEGQAAFVAGAVDACVPLATSRALIFEARPDAVMTVDGGKLPENFPSIMDVIMTTQPYMDANEEMLVDLVAAFHGPTVALQRNENDKAIDAMLRWQQGMGNAKVTRPQVAEIFNGWGYLDTAEIKDLFAKGLLLNSARVQAEFLVNKGKLDSMPDVDALVTDQIVKQI</sequence>
<dbReference type="AlphaFoldDB" id="A0A9X3UIX2"/>
<name>A0A9X3UIX2_9HYPH</name>
<comment type="subcellular location">
    <subcellularLocation>
        <location evidence="1">Periplasm</location>
    </subcellularLocation>
</comment>
<dbReference type="InterPro" id="IPR015168">
    <property type="entry name" value="SsuA/THI5"/>
</dbReference>
<proteinExistence type="inferred from homology"/>
<dbReference type="PANTHER" id="PTHR30024">
    <property type="entry name" value="ALIPHATIC SULFONATES-BINDING PROTEIN-RELATED"/>
    <property type="match status" value="1"/>
</dbReference>
<evidence type="ECO:0000313" key="6">
    <source>
        <dbReference type="Proteomes" id="UP001151234"/>
    </source>
</evidence>
<evidence type="ECO:0000259" key="4">
    <source>
        <dbReference type="Pfam" id="PF09084"/>
    </source>
</evidence>
<evidence type="ECO:0000313" key="5">
    <source>
        <dbReference type="EMBL" id="MDA5399060.1"/>
    </source>
</evidence>
<accession>A0A9X3UIX2</accession>
<dbReference type="EMBL" id="JAPJZI010000001">
    <property type="protein sequence ID" value="MDA5399060.1"/>
    <property type="molecule type" value="Genomic_DNA"/>
</dbReference>
<dbReference type="RefSeq" id="WP_267990510.1">
    <property type="nucleotide sequence ID" value="NZ_JAPJZI010000001.1"/>
</dbReference>
<feature type="domain" description="SsuA/THI5-like" evidence="4">
    <location>
        <begin position="56"/>
        <end position="252"/>
    </location>
</feature>
<dbReference type="CDD" id="cd01008">
    <property type="entry name" value="PBP2_NrtA_SsuA_CpmA_like"/>
    <property type="match status" value="1"/>
</dbReference>
<protein>
    <submittedName>
        <fullName evidence="5">NrtA/SsuA/CpmA family ABC transporter substrate-binding protein</fullName>
    </submittedName>
</protein>
<evidence type="ECO:0000256" key="1">
    <source>
        <dbReference type="ARBA" id="ARBA00004418"/>
    </source>
</evidence>
<dbReference type="SUPFAM" id="SSF53850">
    <property type="entry name" value="Periplasmic binding protein-like II"/>
    <property type="match status" value="1"/>
</dbReference>
<gene>
    <name evidence="5" type="ORF">OQ273_10795</name>
</gene>
<keyword evidence="3" id="KW-0732">Signal</keyword>
<dbReference type="PANTHER" id="PTHR30024:SF47">
    <property type="entry name" value="TAURINE-BINDING PERIPLASMIC PROTEIN"/>
    <property type="match status" value="1"/>
</dbReference>
<keyword evidence="6" id="KW-1185">Reference proteome</keyword>
<dbReference type="Proteomes" id="UP001151234">
    <property type="component" value="Unassembled WGS sequence"/>
</dbReference>
<comment type="caution">
    <text evidence="5">The sequence shown here is derived from an EMBL/GenBank/DDBJ whole genome shotgun (WGS) entry which is preliminary data.</text>
</comment>
<reference evidence="5" key="1">
    <citation type="submission" date="2022-11" db="EMBL/GenBank/DDBJ databases">
        <title>Draft genome sequence of Hoeflea poritis E7-10 and Hoeflea prorocentri PM5-8, separated from scleractinian coral Porites lutea and marine dinoflagellate.</title>
        <authorList>
            <person name="Zhang G."/>
            <person name="Wei Q."/>
            <person name="Cai L."/>
        </authorList>
    </citation>
    <scope>NUCLEOTIDE SEQUENCE</scope>
    <source>
        <strain evidence="5">PM5-8</strain>
    </source>
</reference>